<dbReference type="Pfam" id="PF20209">
    <property type="entry name" value="DUF6570"/>
    <property type="match status" value="1"/>
</dbReference>
<accession>W2VQM4</accession>
<proteinExistence type="predicted"/>
<organism evidence="2 3">
    <name type="scientific">Phytophthora nicotianae CJ01A1</name>
    <dbReference type="NCBI Taxonomy" id="1317063"/>
    <lineage>
        <taxon>Eukaryota</taxon>
        <taxon>Sar</taxon>
        <taxon>Stramenopiles</taxon>
        <taxon>Oomycota</taxon>
        <taxon>Peronosporomycetes</taxon>
        <taxon>Peronosporales</taxon>
        <taxon>Peronosporaceae</taxon>
        <taxon>Phytophthora</taxon>
    </lineage>
</organism>
<evidence type="ECO:0000313" key="3">
    <source>
        <dbReference type="Proteomes" id="UP000018958"/>
    </source>
</evidence>
<dbReference type="Proteomes" id="UP000018958">
    <property type="component" value="Unassembled WGS sequence"/>
</dbReference>
<dbReference type="AlphaFoldDB" id="W2VQM4"/>
<reference evidence="2 3" key="1">
    <citation type="submission" date="2013-11" db="EMBL/GenBank/DDBJ databases">
        <title>The Genome Sequence of Phytophthora parasitica CJ01A1.</title>
        <authorList>
            <consortium name="The Broad Institute Genomics Platform"/>
            <person name="Russ C."/>
            <person name="Tyler B."/>
            <person name="Panabieres F."/>
            <person name="Shan W."/>
            <person name="Tripathy S."/>
            <person name="Grunwald N."/>
            <person name="Machado M."/>
            <person name="Johnson C.S."/>
            <person name="Walker B."/>
            <person name="Young S.K."/>
            <person name="Zeng Q."/>
            <person name="Gargeya S."/>
            <person name="Fitzgerald M."/>
            <person name="Haas B."/>
            <person name="Abouelleil A."/>
            <person name="Allen A.W."/>
            <person name="Alvarado L."/>
            <person name="Arachchi H.M."/>
            <person name="Berlin A.M."/>
            <person name="Chapman S.B."/>
            <person name="Gainer-Dewar J."/>
            <person name="Goldberg J."/>
            <person name="Griggs A."/>
            <person name="Gujja S."/>
            <person name="Hansen M."/>
            <person name="Howarth C."/>
            <person name="Imamovic A."/>
            <person name="Ireland A."/>
            <person name="Larimer J."/>
            <person name="McCowan C."/>
            <person name="Murphy C."/>
            <person name="Pearson M."/>
            <person name="Poon T.W."/>
            <person name="Priest M."/>
            <person name="Roberts A."/>
            <person name="Saif S."/>
            <person name="Shea T."/>
            <person name="Sisk P."/>
            <person name="Sykes S."/>
            <person name="Wortman J."/>
            <person name="Nusbaum C."/>
            <person name="Birren B."/>
        </authorList>
    </citation>
    <scope>NUCLEOTIDE SEQUENCE [LARGE SCALE GENOMIC DNA]</scope>
    <source>
        <strain evidence="2 3">CJ01A1</strain>
    </source>
</reference>
<evidence type="ECO:0000313" key="2">
    <source>
        <dbReference type="EMBL" id="ETO99962.1"/>
    </source>
</evidence>
<sequence>MVFSAEERRKLHRLAVQRNRARESPEQRAERLQRQRERQLRARSAVGDNELCQSIGEPHQTWLDGGAPTLRLVSTSTKDEVLHRLRLTLGPSGLDDATCALCDCGKLRQSMTMISIGDDRDRIERMQLLLSSTDEHLPAQLTDEYDCSDLFACLGGMLLSKRGVHPAGYIQVCKECNVSLVKQLVPKFTIKNGFYVGSLPSHLLSATLPERLMTQTVSIIAVTRVMRGGAHRAVRSHCLAFDSTPGPAATLLPTFISDINCYRVVMAGPFTTEQQARNALYKDVAVNYSALAAETVVENLISKETSVNVDANDVDGDSDRVGSATEIGETGGETDVVEHSVVFIAVDREVTTQDTATLVQVVELPTQHTAQPQFLVRHSSRFAGKKNLLFACSRTSSVW</sequence>
<dbReference type="InterPro" id="IPR046700">
    <property type="entry name" value="DUF6570"/>
</dbReference>
<name>W2VQM4_PHYNI</name>
<gene>
    <name evidence="2" type="ORF">F441_22610</name>
</gene>
<feature type="domain" description="DUF6570" evidence="1">
    <location>
        <begin position="184"/>
        <end position="286"/>
    </location>
</feature>
<comment type="caution">
    <text evidence="2">The sequence shown here is derived from an EMBL/GenBank/DDBJ whole genome shotgun (WGS) entry which is preliminary data.</text>
</comment>
<protein>
    <recommendedName>
        <fullName evidence="1">DUF6570 domain-containing protein</fullName>
    </recommendedName>
</protein>
<evidence type="ECO:0000259" key="1">
    <source>
        <dbReference type="Pfam" id="PF20209"/>
    </source>
</evidence>
<dbReference type="EMBL" id="ANIX01004863">
    <property type="protein sequence ID" value="ETO99962.1"/>
    <property type="molecule type" value="Genomic_DNA"/>
</dbReference>